<keyword evidence="2" id="KW-0378">Hydrolase</keyword>
<dbReference type="InterPro" id="IPR000477">
    <property type="entry name" value="RT_dom"/>
</dbReference>
<protein>
    <submittedName>
        <fullName evidence="2">Endonuclease-reverse transcriptase</fullName>
    </submittedName>
</protein>
<proteinExistence type="predicted"/>
<dbReference type="SUPFAM" id="SSF56672">
    <property type="entry name" value="DNA/RNA polymerases"/>
    <property type="match status" value="1"/>
</dbReference>
<dbReference type="Pfam" id="PF00078">
    <property type="entry name" value="RVT_1"/>
    <property type="match status" value="1"/>
</dbReference>
<dbReference type="PROSITE" id="PS50878">
    <property type="entry name" value="RT_POL"/>
    <property type="match status" value="1"/>
</dbReference>
<dbReference type="EMBL" id="BLXT01004575">
    <property type="protein sequence ID" value="GFO14521.1"/>
    <property type="molecule type" value="Genomic_DNA"/>
</dbReference>
<feature type="domain" description="Reverse transcriptase" evidence="1">
    <location>
        <begin position="55"/>
        <end position="249"/>
    </location>
</feature>
<dbReference type="GO" id="GO:0004519">
    <property type="term" value="F:endonuclease activity"/>
    <property type="evidence" value="ECO:0007669"/>
    <property type="project" value="UniProtKB-KW"/>
</dbReference>
<comment type="caution">
    <text evidence="2">The sequence shown here is derived from an EMBL/GenBank/DDBJ whole genome shotgun (WGS) entry which is preliminary data.</text>
</comment>
<keyword evidence="2" id="KW-0255">Endonuclease</keyword>
<name>A0AAV4B6S4_9GAST</name>
<keyword evidence="2" id="KW-0540">Nuclease</keyword>
<accession>A0AAV4B6S4</accession>
<sequence length="249" mass="28453">MKNNFAGPPYHEGRSRTAIKEMKHRKATGPDNILVELIEALEDFGIGKITHLLNEIYDTGQIPTDLSKSIFIALPKKPGATECELHRTISLMSHITKILLKIIMLRIRNKIKPEIAEEQCGFVEDKGTSNAIFILRTLIERALEAQKDVYLCFIDYTKVFDRVCHDEIITQLKQLNIDGKDLRIIKTMYWEQTAAMRIENKTSTFQDIKRGVRQGCVLSPNLFSLYSEIIMRNLENHPGIKVGGQNINN</sequence>
<dbReference type="Proteomes" id="UP000735302">
    <property type="component" value="Unassembled WGS sequence"/>
</dbReference>
<reference evidence="2 3" key="1">
    <citation type="journal article" date="2021" name="Elife">
        <title>Chloroplast acquisition without the gene transfer in kleptoplastic sea slugs, Plakobranchus ocellatus.</title>
        <authorList>
            <person name="Maeda T."/>
            <person name="Takahashi S."/>
            <person name="Yoshida T."/>
            <person name="Shimamura S."/>
            <person name="Takaki Y."/>
            <person name="Nagai Y."/>
            <person name="Toyoda A."/>
            <person name="Suzuki Y."/>
            <person name="Arimoto A."/>
            <person name="Ishii H."/>
            <person name="Satoh N."/>
            <person name="Nishiyama T."/>
            <person name="Hasebe M."/>
            <person name="Maruyama T."/>
            <person name="Minagawa J."/>
            <person name="Obokata J."/>
            <person name="Shigenobu S."/>
        </authorList>
    </citation>
    <scope>NUCLEOTIDE SEQUENCE [LARGE SCALE GENOMIC DNA]</scope>
</reference>
<organism evidence="2 3">
    <name type="scientific">Plakobranchus ocellatus</name>
    <dbReference type="NCBI Taxonomy" id="259542"/>
    <lineage>
        <taxon>Eukaryota</taxon>
        <taxon>Metazoa</taxon>
        <taxon>Spiralia</taxon>
        <taxon>Lophotrochozoa</taxon>
        <taxon>Mollusca</taxon>
        <taxon>Gastropoda</taxon>
        <taxon>Heterobranchia</taxon>
        <taxon>Euthyneura</taxon>
        <taxon>Panpulmonata</taxon>
        <taxon>Sacoglossa</taxon>
        <taxon>Placobranchoidea</taxon>
        <taxon>Plakobranchidae</taxon>
        <taxon>Plakobranchus</taxon>
    </lineage>
</organism>
<dbReference type="PANTHER" id="PTHR19446">
    <property type="entry name" value="REVERSE TRANSCRIPTASES"/>
    <property type="match status" value="1"/>
</dbReference>
<dbReference type="CDD" id="cd01650">
    <property type="entry name" value="RT_nLTR_like"/>
    <property type="match status" value="1"/>
</dbReference>
<evidence type="ECO:0000259" key="1">
    <source>
        <dbReference type="PROSITE" id="PS50878"/>
    </source>
</evidence>
<gene>
    <name evidence="2" type="ORF">PoB_004102600</name>
</gene>
<dbReference type="InterPro" id="IPR043502">
    <property type="entry name" value="DNA/RNA_pol_sf"/>
</dbReference>
<dbReference type="AlphaFoldDB" id="A0AAV4B6S4"/>
<evidence type="ECO:0000313" key="3">
    <source>
        <dbReference type="Proteomes" id="UP000735302"/>
    </source>
</evidence>
<keyword evidence="3" id="KW-1185">Reference proteome</keyword>
<evidence type="ECO:0000313" key="2">
    <source>
        <dbReference type="EMBL" id="GFO14521.1"/>
    </source>
</evidence>